<name>A0AA35RXS1_GEOBA</name>
<sequence>MGSQLSLIEAQHGQSNPQSCCRDMVIYWLLGNREGPTTFEFSATLA</sequence>
<reference evidence="1" key="1">
    <citation type="submission" date="2023-03" db="EMBL/GenBank/DDBJ databases">
        <authorList>
            <person name="Steffen K."/>
            <person name="Cardenas P."/>
        </authorList>
    </citation>
    <scope>NUCLEOTIDE SEQUENCE</scope>
</reference>
<dbReference type="EMBL" id="CASHTH010001730">
    <property type="protein sequence ID" value="CAI8019159.1"/>
    <property type="molecule type" value="Genomic_DNA"/>
</dbReference>
<gene>
    <name evidence="1" type="ORF">GBAR_LOCUS11538</name>
</gene>
<evidence type="ECO:0000313" key="2">
    <source>
        <dbReference type="Proteomes" id="UP001174909"/>
    </source>
</evidence>
<evidence type="ECO:0000313" key="1">
    <source>
        <dbReference type="EMBL" id="CAI8019159.1"/>
    </source>
</evidence>
<protein>
    <submittedName>
        <fullName evidence="1">Uncharacterized protein</fullName>
    </submittedName>
</protein>
<dbReference type="AlphaFoldDB" id="A0AA35RXS1"/>
<proteinExistence type="predicted"/>
<organism evidence="1 2">
    <name type="scientific">Geodia barretti</name>
    <name type="common">Barrett's horny sponge</name>
    <dbReference type="NCBI Taxonomy" id="519541"/>
    <lineage>
        <taxon>Eukaryota</taxon>
        <taxon>Metazoa</taxon>
        <taxon>Porifera</taxon>
        <taxon>Demospongiae</taxon>
        <taxon>Heteroscleromorpha</taxon>
        <taxon>Tetractinellida</taxon>
        <taxon>Astrophorina</taxon>
        <taxon>Geodiidae</taxon>
        <taxon>Geodia</taxon>
    </lineage>
</organism>
<comment type="caution">
    <text evidence="1">The sequence shown here is derived from an EMBL/GenBank/DDBJ whole genome shotgun (WGS) entry which is preliminary data.</text>
</comment>
<keyword evidence="2" id="KW-1185">Reference proteome</keyword>
<accession>A0AA35RXS1</accession>
<dbReference type="Proteomes" id="UP001174909">
    <property type="component" value="Unassembled WGS sequence"/>
</dbReference>